<sequence>MSSPARLPAVRHCAPAVFALVLAACATSQPAAPPPASLTTATPQQQVAAVRAAAGDGEGELAIQPLRDPKVEDLREKAQRLETQQYYAEAAKTLDQALEIVPDDPALLQERAEAALLLGDHARAEALARQAFATGSQVGPLCRRHWATIEQSRLLEGDAAGAAAAKKHIEQCTVAGVNRF</sequence>
<feature type="signal peptide" evidence="1">
    <location>
        <begin position="1"/>
        <end position="31"/>
    </location>
</feature>
<dbReference type="Proteomes" id="UP001595705">
    <property type="component" value="Unassembled WGS sequence"/>
</dbReference>
<organism evidence="2 3">
    <name type="scientific">Luteimonas soli</name>
    <dbReference type="NCBI Taxonomy" id="1648966"/>
    <lineage>
        <taxon>Bacteria</taxon>
        <taxon>Pseudomonadati</taxon>
        <taxon>Pseudomonadota</taxon>
        <taxon>Gammaproteobacteria</taxon>
        <taxon>Lysobacterales</taxon>
        <taxon>Lysobacteraceae</taxon>
        <taxon>Luteimonas</taxon>
    </lineage>
</organism>
<protein>
    <recommendedName>
        <fullName evidence="4">Tetratricopeptide repeat protein</fullName>
    </recommendedName>
</protein>
<dbReference type="Gene3D" id="1.25.40.10">
    <property type="entry name" value="Tetratricopeptide repeat domain"/>
    <property type="match status" value="1"/>
</dbReference>
<evidence type="ECO:0000256" key="1">
    <source>
        <dbReference type="SAM" id="SignalP"/>
    </source>
</evidence>
<dbReference type="SUPFAM" id="SSF48452">
    <property type="entry name" value="TPR-like"/>
    <property type="match status" value="1"/>
</dbReference>
<keyword evidence="3" id="KW-1185">Reference proteome</keyword>
<comment type="caution">
    <text evidence="2">The sequence shown here is derived from an EMBL/GenBank/DDBJ whole genome shotgun (WGS) entry which is preliminary data.</text>
</comment>
<feature type="chain" id="PRO_5045652406" description="Tetratricopeptide repeat protein" evidence="1">
    <location>
        <begin position="32"/>
        <end position="180"/>
    </location>
</feature>
<evidence type="ECO:0008006" key="4">
    <source>
        <dbReference type="Google" id="ProtNLM"/>
    </source>
</evidence>
<dbReference type="PROSITE" id="PS51257">
    <property type="entry name" value="PROKAR_LIPOPROTEIN"/>
    <property type="match status" value="1"/>
</dbReference>
<accession>A0ABV7XGA6</accession>
<dbReference type="Pfam" id="PF13428">
    <property type="entry name" value="TPR_14"/>
    <property type="match status" value="1"/>
</dbReference>
<reference evidence="3" key="1">
    <citation type="journal article" date="2019" name="Int. J. Syst. Evol. Microbiol.">
        <title>The Global Catalogue of Microorganisms (GCM) 10K type strain sequencing project: providing services to taxonomists for standard genome sequencing and annotation.</title>
        <authorList>
            <consortium name="The Broad Institute Genomics Platform"/>
            <consortium name="The Broad Institute Genome Sequencing Center for Infectious Disease"/>
            <person name="Wu L."/>
            <person name="Ma J."/>
        </authorList>
    </citation>
    <scope>NUCLEOTIDE SEQUENCE [LARGE SCALE GENOMIC DNA]</scope>
    <source>
        <strain evidence="3">KCTC 42441</strain>
    </source>
</reference>
<evidence type="ECO:0000313" key="3">
    <source>
        <dbReference type="Proteomes" id="UP001595705"/>
    </source>
</evidence>
<name>A0ABV7XGA6_9GAMM</name>
<dbReference type="InterPro" id="IPR011990">
    <property type="entry name" value="TPR-like_helical_dom_sf"/>
</dbReference>
<gene>
    <name evidence="2" type="ORF">ACFONC_02205</name>
</gene>
<evidence type="ECO:0000313" key="2">
    <source>
        <dbReference type="EMBL" id="MFC3714966.1"/>
    </source>
</evidence>
<dbReference type="RefSeq" id="WP_386741972.1">
    <property type="nucleotide sequence ID" value="NZ_JBHRYA010000001.1"/>
</dbReference>
<keyword evidence="1" id="KW-0732">Signal</keyword>
<dbReference type="EMBL" id="JBHRYA010000001">
    <property type="protein sequence ID" value="MFC3714966.1"/>
    <property type="molecule type" value="Genomic_DNA"/>
</dbReference>
<proteinExistence type="predicted"/>